<feature type="region of interest" description="Disordered" evidence="1">
    <location>
        <begin position="1"/>
        <end position="23"/>
    </location>
</feature>
<keyword evidence="3" id="KW-1185">Reference proteome</keyword>
<evidence type="ECO:0000313" key="4">
    <source>
        <dbReference type="WBParaSite" id="HPBE_0002569501-mRNA-1"/>
    </source>
</evidence>
<dbReference type="Proteomes" id="UP000050761">
    <property type="component" value="Unassembled WGS sequence"/>
</dbReference>
<reference evidence="4" key="2">
    <citation type="submission" date="2019-09" db="UniProtKB">
        <authorList>
            <consortium name="WormBaseParasite"/>
        </authorList>
    </citation>
    <scope>IDENTIFICATION</scope>
</reference>
<evidence type="ECO:0000313" key="3">
    <source>
        <dbReference type="Proteomes" id="UP000050761"/>
    </source>
</evidence>
<sequence length="85" mass="9417">MKDYSDDEGVGNRTVKSATERDGEILADVCDALNTDIFQVLKVVRETKASREATMRSSTEAGQRSDAKKDNEFDISENGHETVPH</sequence>
<dbReference type="AlphaFoldDB" id="A0A183GSM5"/>
<proteinExistence type="predicted"/>
<gene>
    <name evidence="2" type="ORF">HPBE_LOCUS25694</name>
</gene>
<feature type="compositionally biased region" description="Basic and acidic residues" evidence="1">
    <location>
        <begin position="63"/>
        <end position="85"/>
    </location>
</feature>
<feature type="region of interest" description="Disordered" evidence="1">
    <location>
        <begin position="48"/>
        <end position="85"/>
    </location>
</feature>
<evidence type="ECO:0000313" key="2">
    <source>
        <dbReference type="EMBL" id="VDP53169.1"/>
    </source>
</evidence>
<organism evidence="3 4">
    <name type="scientific">Heligmosomoides polygyrus</name>
    <name type="common">Parasitic roundworm</name>
    <dbReference type="NCBI Taxonomy" id="6339"/>
    <lineage>
        <taxon>Eukaryota</taxon>
        <taxon>Metazoa</taxon>
        <taxon>Ecdysozoa</taxon>
        <taxon>Nematoda</taxon>
        <taxon>Chromadorea</taxon>
        <taxon>Rhabditida</taxon>
        <taxon>Rhabditina</taxon>
        <taxon>Rhabditomorpha</taxon>
        <taxon>Strongyloidea</taxon>
        <taxon>Heligmosomidae</taxon>
        <taxon>Heligmosomoides</taxon>
    </lineage>
</organism>
<protein>
    <submittedName>
        <fullName evidence="4">HTH cro/C1-type domain-containing protein</fullName>
    </submittedName>
</protein>
<dbReference type="EMBL" id="UZAH01038394">
    <property type="protein sequence ID" value="VDP53169.1"/>
    <property type="molecule type" value="Genomic_DNA"/>
</dbReference>
<reference evidence="2 3" key="1">
    <citation type="submission" date="2018-11" db="EMBL/GenBank/DDBJ databases">
        <authorList>
            <consortium name="Pathogen Informatics"/>
        </authorList>
    </citation>
    <scope>NUCLEOTIDE SEQUENCE [LARGE SCALE GENOMIC DNA]</scope>
</reference>
<dbReference type="WBParaSite" id="HPBE_0002569501-mRNA-1">
    <property type="protein sequence ID" value="HPBE_0002569501-mRNA-1"/>
    <property type="gene ID" value="HPBE_0002569501"/>
</dbReference>
<evidence type="ECO:0000256" key="1">
    <source>
        <dbReference type="SAM" id="MobiDB-lite"/>
    </source>
</evidence>
<accession>A0A3P8I5N4</accession>
<accession>A0A183GSM5</accession>
<name>A0A183GSM5_HELPZ</name>